<dbReference type="OrthoDB" id="211392at2"/>
<evidence type="ECO:0000256" key="6">
    <source>
        <dbReference type="ARBA" id="ARBA00022723"/>
    </source>
</evidence>
<dbReference type="InterPro" id="IPR036412">
    <property type="entry name" value="HAD-like_sf"/>
</dbReference>
<dbReference type="CDD" id="cd02094">
    <property type="entry name" value="P-type_ATPase_Cu-like"/>
    <property type="match status" value="1"/>
</dbReference>
<evidence type="ECO:0000256" key="11">
    <source>
        <dbReference type="ARBA" id="ARBA00022989"/>
    </source>
</evidence>
<dbReference type="PRINTS" id="PR00119">
    <property type="entry name" value="CATATPASE"/>
</dbReference>
<evidence type="ECO:0000256" key="4">
    <source>
        <dbReference type="ARBA" id="ARBA00022448"/>
    </source>
</evidence>
<dbReference type="InterPro" id="IPR023214">
    <property type="entry name" value="HAD_sf"/>
</dbReference>
<evidence type="ECO:0000256" key="10">
    <source>
        <dbReference type="ARBA" id="ARBA00022967"/>
    </source>
</evidence>
<dbReference type="NCBIfam" id="TIGR01494">
    <property type="entry name" value="ATPase_P-type"/>
    <property type="match status" value="1"/>
</dbReference>
<comment type="subcellular location">
    <subcellularLocation>
        <location evidence="16">Cell membrane</location>
    </subcellularLocation>
    <subcellularLocation>
        <location evidence="1">Endomembrane system</location>
        <topology evidence="1">Multi-pass membrane protein</topology>
    </subcellularLocation>
</comment>
<dbReference type="NCBIfam" id="TIGR01525">
    <property type="entry name" value="ATPase-IB_hvy"/>
    <property type="match status" value="1"/>
</dbReference>
<feature type="transmembrane region" description="Helical" evidence="16">
    <location>
        <begin position="362"/>
        <end position="382"/>
    </location>
</feature>
<dbReference type="InterPro" id="IPR006121">
    <property type="entry name" value="HMA_dom"/>
</dbReference>
<feature type="transmembrane region" description="Helical" evidence="16">
    <location>
        <begin position="137"/>
        <end position="155"/>
    </location>
</feature>
<dbReference type="GO" id="GO:0005507">
    <property type="term" value="F:copper ion binding"/>
    <property type="evidence" value="ECO:0007669"/>
    <property type="project" value="TreeGrafter"/>
</dbReference>
<organism evidence="18 19">
    <name type="scientific">Stieleria neptunia</name>
    <dbReference type="NCBI Taxonomy" id="2527979"/>
    <lineage>
        <taxon>Bacteria</taxon>
        <taxon>Pseudomonadati</taxon>
        <taxon>Planctomycetota</taxon>
        <taxon>Planctomycetia</taxon>
        <taxon>Pirellulales</taxon>
        <taxon>Pirellulaceae</taxon>
        <taxon>Stieleria</taxon>
    </lineage>
</organism>
<feature type="transmembrane region" description="Helical" evidence="16">
    <location>
        <begin position="734"/>
        <end position="753"/>
    </location>
</feature>
<keyword evidence="9 16" id="KW-0067">ATP-binding</keyword>
<feature type="transmembrane region" description="Helical" evidence="16">
    <location>
        <begin position="176"/>
        <end position="200"/>
    </location>
</feature>
<dbReference type="GO" id="GO:0140581">
    <property type="term" value="F:P-type monovalent copper transporter activity"/>
    <property type="evidence" value="ECO:0007669"/>
    <property type="project" value="UniProtKB-EC"/>
</dbReference>
<dbReference type="Gene3D" id="3.40.50.1000">
    <property type="entry name" value="HAD superfamily/HAD-like"/>
    <property type="match status" value="1"/>
</dbReference>
<keyword evidence="16" id="KW-1003">Cell membrane</keyword>
<dbReference type="AlphaFoldDB" id="A0A518HPE2"/>
<dbReference type="Pfam" id="PF00403">
    <property type="entry name" value="HMA"/>
    <property type="match status" value="1"/>
</dbReference>
<dbReference type="EC" id="7.2.2.8" evidence="3"/>
<sequence>MDKLEETKSESVSELKTAEVNRRAEFNVSGMTCAGCAQSIERSLLRQPDVSSAVVNFAGGNVVVSYDPSGTDEAELAEVIRQTGFQVETGDRDTAEQDRRQEDHDTLVMWIGVALTLPLFVLSMGRDFGLWGPWAHAGWVNYLMFALATPVQFYVGREFYLGAYRSLRSRFANMDVLVTMSTSVAYFFSVAVMLLLSFGSEMLGQHVYFETSATIISLVMVGHWIESRAKTRTNGAITSLLNLQAKNARVLRDGVEVDLPIQEVVVGDHVIVRAGEQIPVDGAVIAGESVVDESMITGESMPIHKPIGSGVIGATINGDGMLTVEARHLGAESALARIVKQVAEAQATKAPIQKLADQISGIFVPIVIAVALVAFCVWFFVLGDTVGAILRMISVLIISCPCAMGLATPLAVTVGMGRGAENGILFKSSEAIQRVGAIKHVVLDKTGTITRGEQVVTDTITVAGLSGERLIEMAGSVERGSQHPIATAILAEADRLGVDTTMPDDVQSSSGQGVTAVWKGQRVRVGNQRFIEQEASIDPTLQTRAAELQRQAKTVMWIACEGEVVGLIAVADTIKPESAEAIARLHGQGIVVSMLTGDNQHTAAAVASQVGIDDVMAEVLPGEKTERIRELQSRGEFTAMVGDGINDAPALAQADVGIAIGTGTDVAIEAADVTLLGGELRGVSRAVKLSALTMRNIKQNLFWAFAYNVALIPIAAGVLAGVESAPMWLRELHPITAALAMVGSDLVIVSNALRLRRAKVD</sequence>
<evidence type="ECO:0000256" key="2">
    <source>
        <dbReference type="ARBA" id="ARBA00006024"/>
    </source>
</evidence>
<dbReference type="CDD" id="cd00371">
    <property type="entry name" value="HMA"/>
    <property type="match status" value="1"/>
</dbReference>
<evidence type="ECO:0000256" key="9">
    <source>
        <dbReference type="ARBA" id="ARBA00022840"/>
    </source>
</evidence>
<dbReference type="InterPro" id="IPR044492">
    <property type="entry name" value="P_typ_ATPase_HD_dom"/>
</dbReference>
<accession>A0A518HPE2</accession>
<dbReference type="InterPro" id="IPR036163">
    <property type="entry name" value="HMA_dom_sf"/>
</dbReference>
<dbReference type="SUPFAM" id="SSF56784">
    <property type="entry name" value="HAD-like"/>
    <property type="match status" value="1"/>
</dbReference>
<dbReference type="SUPFAM" id="SSF55008">
    <property type="entry name" value="HMA, heavy metal-associated domain"/>
    <property type="match status" value="1"/>
</dbReference>
<keyword evidence="4" id="KW-0813">Transport</keyword>
<dbReference type="PROSITE" id="PS00154">
    <property type="entry name" value="ATPASE_E1_E2"/>
    <property type="match status" value="1"/>
</dbReference>
<dbReference type="InterPro" id="IPR023298">
    <property type="entry name" value="ATPase_P-typ_TM_dom_sf"/>
</dbReference>
<dbReference type="Gene3D" id="2.70.150.10">
    <property type="entry name" value="Calcium-transporting ATPase, cytoplasmic transduction domain A"/>
    <property type="match status" value="1"/>
</dbReference>
<dbReference type="Gene3D" id="3.40.1110.10">
    <property type="entry name" value="Calcium-transporting ATPase, cytoplasmic domain N"/>
    <property type="match status" value="1"/>
</dbReference>
<dbReference type="SFLD" id="SFLDG00002">
    <property type="entry name" value="C1.7:_P-type_atpase_like"/>
    <property type="match status" value="1"/>
</dbReference>
<dbReference type="Gene3D" id="3.30.70.100">
    <property type="match status" value="1"/>
</dbReference>
<evidence type="ECO:0000256" key="1">
    <source>
        <dbReference type="ARBA" id="ARBA00004127"/>
    </source>
</evidence>
<dbReference type="InterPro" id="IPR017969">
    <property type="entry name" value="Heavy-metal-associated_CS"/>
</dbReference>
<dbReference type="NCBIfam" id="TIGR01511">
    <property type="entry name" value="ATPase-IB1_Cu"/>
    <property type="match status" value="1"/>
</dbReference>
<keyword evidence="12" id="KW-0186">Copper</keyword>
<feature type="domain" description="HMA" evidence="17">
    <location>
        <begin position="22"/>
        <end position="88"/>
    </location>
</feature>
<feature type="transmembrane region" description="Helical" evidence="16">
    <location>
        <begin position="206"/>
        <end position="225"/>
    </location>
</feature>
<dbReference type="Pfam" id="PF00702">
    <property type="entry name" value="Hydrolase"/>
    <property type="match status" value="1"/>
</dbReference>
<dbReference type="PRINTS" id="PR00943">
    <property type="entry name" value="CUATPASE"/>
</dbReference>
<feature type="transmembrane region" description="Helical" evidence="16">
    <location>
        <begin position="388"/>
        <end position="412"/>
    </location>
</feature>
<dbReference type="InterPro" id="IPR018303">
    <property type="entry name" value="ATPase_P-typ_P_site"/>
</dbReference>
<keyword evidence="6 16" id="KW-0479">Metal-binding</keyword>
<dbReference type="GO" id="GO:0055070">
    <property type="term" value="P:copper ion homeostasis"/>
    <property type="evidence" value="ECO:0007669"/>
    <property type="project" value="TreeGrafter"/>
</dbReference>
<dbReference type="GO" id="GO:0043682">
    <property type="term" value="F:P-type divalent copper transporter activity"/>
    <property type="evidence" value="ECO:0007669"/>
    <property type="project" value="TreeGrafter"/>
</dbReference>
<dbReference type="Pfam" id="PF00122">
    <property type="entry name" value="E1-E2_ATPase"/>
    <property type="match status" value="1"/>
</dbReference>
<dbReference type="GO" id="GO:0005524">
    <property type="term" value="F:ATP binding"/>
    <property type="evidence" value="ECO:0007669"/>
    <property type="project" value="UniProtKB-UniRule"/>
</dbReference>
<dbReference type="PANTHER" id="PTHR43520:SF8">
    <property type="entry name" value="P-TYPE CU(+) TRANSPORTER"/>
    <property type="match status" value="1"/>
</dbReference>
<dbReference type="GO" id="GO:0016887">
    <property type="term" value="F:ATP hydrolysis activity"/>
    <property type="evidence" value="ECO:0007669"/>
    <property type="project" value="InterPro"/>
</dbReference>
<evidence type="ECO:0000259" key="17">
    <source>
        <dbReference type="PROSITE" id="PS50846"/>
    </source>
</evidence>
<dbReference type="PANTHER" id="PTHR43520">
    <property type="entry name" value="ATP7, ISOFORM B"/>
    <property type="match status" value="1"/>
</dbReference>
<keyword evidence="11 16" id="KW-1133">Transmembrane helix</keyword>
<dbReference type="Proteomes" id="UP000319004">
    <property type="component" value="Chromosome"/>
</dbReference>
<keyword evidence="10" id="KW-1278">Translocase</keyword>
<evidence type="ECO:0000313" key="19">
    <source>
        <dbReference type="Proteomes" id="UP000319004"/>
    </source>
</evidence>
<keyword evidence="13" id="KW-0406">Ion transport</keyword>
<dbReference type="KEGG" id="snep:Enr13x_25630"/>
<comment type="catalytic activity">
    <reaction evidence="15">
        <text>Cu(+)(in) + ATP + H2O = Cu(+)(out) + ADP + phosphate + H(+)</text>
        <dbReference type="Rhea" id="RHEA:25792"/>
        <dbReference type="ChEBI" id="CHEBI:15377"/>
        <dbReference type="ChEBI" id="CHEBI:15378"/>
        <dbReference type="ChEBI" id="CHEBI:30616"/>
        <dbReference type="ChEBI" id="CHEBI:43474"/>
        <dbReference type="ChEBI" id="CHEBI:49552"/>
        <dbReference type="ChEBI" id="CHEBI:456216"/>
        <dbReference type="EC" id="7.2.2.8"/>
    </reaction>
</comment>
<dbReference type="FunFam" id="2.70.150.10:FF:000002">
    <property type="entry name" value="Copper-transporting ATPase 1, putative"/>
    <property type="match status" value="1"/>
</dbReference>
<dbReference type="InterPro" id="IPR008250">
    <property type="entry name" value="ATPase_P-typ_transduc_dom_A_sf"/>
</dbReference>
<reference evidence="18 19" key="1">
    <citation type="submission" date="2019-03" db="EMBL/GenBank/DDBJ databases">
        <title>Deep-cultivation of Planctomycetes and their phenomic and genomic characterization uncovers novel biology.</title>
        <authorList>
            <person name="Wiegand S."/>
            <person name="Jogler M."/>
            <person name="Boedeker C."/>
            <person name="Pinto D."/>
            <person name="Vollmers J."/>
            <person name="Rivas-Marin E."/>
            <person name="Kohn T."/>
            <person name="Peeters S.H."/>
            <person name="Heuer A."/>
            <person name="Rast P."/>
            <person name="Oberbeckmann S."/>
            <person name="Bunk B."/>
            <person name="Jeske O."/>
            <person name="Meyerdierks A."/>
            <person name="Storesund J.E."/>
            <person name="Kallscheuer N."/>
            <person name="Luecker S."/>
            <person name="Lage O.M."/>
            <person name="Pohl T."/>
            <person name="Merkel B.J."/>
            <person name="Hornburger P."/>
            <person name="Mueller R.-W."/>
            <person name="Bruemmer F."/>
            <person name="Labrenz M."/>
            <person name="Spormann A.M."/>
            <person name="Op den Camp H."/>
            <person name="Overmann J."/>
            <person name="Amann R."/>
            <person name="Jetten M.S.M."/>
            <person name="Mascher T."/>
            <person name="Medema M.H."/>
            <person name="Devos D.P."/>
            <person name="Kaster A.-K."/>
            <person name="Ovreas L."/>
            <person name="Rohde M."/>
            <person name="Galperin M.Y."/>
            <person name="Jogler C."/>
        </authorList>
    </citation>
    <scope>NUCLEOTIDE SEQUENCE [LARGE SCALE GENOMIC DNA]</scope>
    <source>
        <strain evidence="18 19">Enr13</strain>
    </source>
</reference>
<proteinExistence type="inferred from homology"/>
<evidence type="ECO:0000256" key="7">
    <source>
        <dbReference type="ARBA" id="ARBA00022741"/>
    </source>
</evidence>
<evidence type="ECO:0000256" key="3">
    <source>
        <dbReference type="ARBA" id="ARBA00012517"/>
    </source>
</evidence>
<dbReference type="GO" id="GO:0012505">
    <property type="term" value="C:endomembrane system"/>
    <property type="evidence" value="ECO:0007669"/>
    <property type="project" value="UniProtKB-SubCell"/>
</dbReference>
<dbReference type="SUPFAM" id="SSF81653">
    <property type="entry name" value="Calcium ATPase, transduction domain A"/>
    <property type="match status" value="1"/>
</dbReference>
<dbReference type="InterPro" id="IPR027256">
    <property type="entry name" value="P-typ_ATPase_IB"/>
</dbReference>
<dbReference type="PROSITE" id="PS01047">
    <property type="entry name" value="HMA_1"/>
    <property type="match status" value="1"/>
</dbReference>
<keyword evidence="14 16" id="KW-0472">Membrane</keyword>
<dbReference type="GO" id="GO:0005886">
    <property type="term" value="C:plasma membrane"/>
    <property type="evidence" value="ECO:0007669"/>
    <property type="project" value="UniProtKB-SubCell"/>
</dbReference>
<evidence type="ECO:0000256" key="15">
    <source>
        <dbReference type="ARBA" id="ARBA00049289"/>
    </source>
</evidence>
<dbReference type="SFLD" id="SFLDF00027">
    <property type="entry name" value="p-type_atpase"/>
    <property type="match status" value="1"/>
</dbReference>
<dbReference type="SFLD" id="SFLDS00003">
    <property type="entry name" value="Haloacid_Dehalogenase"/>
    <property type="match status" value="1"/>
</dbReference>
<name>A0A518HPE2_9BACT</name>
<dbReference type="InterPro" id="IPR059000">
    <property type="entry name" value="ATPase_P-type_domA"/>
</dbReference>
<dbReference type="EMBL" id="CP037423">
    <property type="protein sequence ID" value="QDV42713.1"/>
    <property type="molecule type" value="Genomic_DNA"/>
</dbReference>
<dbReference type="InterPro" id="IPR023299">
    <property type="entry name" value="ATPase_P-typ_cyto_dom_N"/>
</dbReference>
<keyword evidence="8" id="KW-0187">Copper transport</keyword>
<gene>
    <name evidence="18" type="primary">copA_1</name>
    <name evidence="18" type="ORF">Enr13x_25630</name>
</gene>
<evidence type="ECO:0000256" key="13">
    <source>
        <dbReference type="ARBA" id="ARBA00023065"/>
    </source>
</evidence>
<evidence type="ECO:0000313" key="18">
    <source>
        <dbReference type="EMBL" id="QDV42713.1"/>
    </source>
</evidence>
<evidence type="ECO:0000256" key="5">
    <source>
        <dbReference type="ARBA" id="ARBA00022692"/>
    </source>
</evidence>
<feature type="transmembrane region" description="Helical" evidence="16">
    <location>
        <begin position="107"/>
        <end position="125"/>
    </location>
</feature>
<evidence type="ECO:0000256" key="12">
    <source>
        <dbReference type="ARBA" id="ARBA00023008"/>
    </source>
</evidence>
<keyword evidence="7 16" id="KW-0547">Nucleotide-binding</keyword>
<feature type="transmembrane region" description="Helical" evidence="16">
    <location>
        <begin position="701"/>
        <end position="722"/>
    </location>
</feature>
<dbReference type="PROSITE" id="PS50846">
    <property type="entry name" value="HMA_2"/>
    <property type="match status" value="1"/>
</dbReference>
<evidence type="ECO:0000256" key="14">
    <source>
        <dbReference type="ARBA" id="ARBA00023136"/>
    </source>
</evidence>
<protein>
    <recommendedName>
        <fullName evidence="3">P-type Cu(+) transporter</fullName>
        <ecNumber evidence="3">7.2.2.8</ecNumber>
    </recommendedName>
</protein>
<comment type="similarity">
    <text evidence="2 16">Belongs to the cation transport ATPase (P-type) (TC 3.A.3) family. Type IB subfamily.</text>
</comment>
<dbReference type="FunFam" id="3.30.70.100:FF:000001">
    <property type="entry name" value="ATPase copper transporting beta"/>
    <property type="match status" value="1"/>
</dbReference>
<evidence type="ECO:0000256" key="8">
    <source>
        <dbReference type="ARBA" id="ARBA00022796"/>
    </source>
</evidence>
<dbReference type="FunFam" id="3.40.50.1000:FF:000144">
    <property type="entry name" value="copper-transporting ATPase 1 isoform X2"/>
    <property type="match status" value="1"/>
</dbReference>
<dbReference type="InterPro" id="IPR001757">
    <property type="entry name" value="P_typ_ATPase"/>
</dbReference>
<keyword evidence="5 16" id="KW-0812">Transmembrane</keyword>
<keyword evidence="19" id="KW-1185">Reference proteome</keyword>
<dbReference type="SUPFAM" id="SSF81665">
    <property type="entry name" value="Calcium ATPase, transmembrane domain M"/>
    <property type="match status" value="1"/>
</dbReference>
<evidence type="ECO:0000256" key="16">
    <source>
        <dbReference type="RuleBase" id="RU362081"/>
    </source>
</evidence>